<name>A0AA88I5P2_ARTSF</name>
<evidence type="ECO:0000256" key="1">
    <source>
        <dbReference type="SAM" id="MobiDB-lite"/>
    </source>
</evidence>
<dbReference type="AlphaFoldDB" id="A0AA88I5P2"/>
<proteinExistence type="predicted"/>
<protein>
    <submittedName>
        <fullName evidence="2">Uncharacterized protein</fullName>
    </submittedName>
</protein>
<dbReference type="EMBL" id="JAVRJZ010000003">
    <property type="protein sequence ID" value="KAK2724600.1"/>
    <property type="molecule type" value="Genomic_DNA"/>
</dbReference>
<feature type="compositionally biased region" description="Basic and acidic residues" evidence="1">
    <location>
        <begin position="56"/>
        <end position="68"/>
    </location>
</feature>
<reference evidence="2" key="1">
    <citation type="submission" date="2023-07" db="EMBL/GenBank/DDBJ databases">
        <title>Chromosome-level genome assembly of Artemia franciscana.</title>
        <authorList>
            <person name="Jo E."/>
        </authorList>
    </citation>
    <scope>NUCLEOTIDE SEQUENCE</scope>
    <source>
        <tissue evidence="2">Whole body</tissue>
    </source>
</reference>
<accession>A0AA88I5P2</accession>
<gene>
    <name evidence="2" type="ORF">QYM36_001181</name>
</gene>
<sequence length="177" mass="20201">MPENAVCYRCEKGPHKPSDCYFRNAECQKKENIAAACRSKPDSVARKEKRKCKVRHVAETEKSEEEKTNSASPPDLKQIINKDNWTILSISEQTYRNYLSSVKLKKCEWKLVAYGGHDIPIFGEANVKVTHKSQSKTLPLIVAAGNGPSLFGRNWLREIKLDWNMIKAVKRMPDIKP</sequence>
<dbReference type="Proteomes" id="UP001187531">
    <property type="component" value="Unassembled WGS sequence"/>
</dbReference>
<organism evidence="2 3">
    <name type="scientific">Artemia franciscana</name>
    <name type="common">Brine shrimp</name>
    <name type="synonym">Artemia sanfranciscana</name>
    <dbReference type="NCBI Taxonomy" id="6661"/>
    <lineage>
        <taxon>Eukaryota</taxon>
        <taxon>Metazoa</taxon>
        <taxon>Ecdysozoa</taxon>
        <taxon>Arthropoda</taxon>
        <taxon>Crustacea</taxon>
        <taxon>Branchiopoda</taxon>
        <taxon>Anostraca</taxon>
        <taxon>Artemiidae</taxon>
        <taxon>Artemia</taxon>
    </lineage>
</organism>
<comment type="caution">
    <text evidence="2">The sequence shown here is derived from an EMBL/GenBank/DDBJ whole genome shotgun (WGS) entry which is preliminary data.</text>
</comment>
<feature type="region of interest" description="Disordered" evidence="1">
    <location>
        <begin position="48"/>
        <end position="74"/>
    </location>
</feature>
<keyword evidence="3" id="KW-1185">Reference proteome</keyword>
<evidence type="ECO:0000313" key="2">
    <source>
        <dbReference type="EMBL" id="KAK2724600.1"/>
    </source>
</evidence>
<evidence type="ECO:0000313" key="3">
    <source>
        <dbReference type="Proteomes" id="UP001187531"/>
    </source>
</evidence>